<sequence>MHIDGPAPLLLTNSESKPTYLTTPSLPRAIDRYINPAASRLTSPQRLALTRLVAINSFAESVKLLISNLAATNQHDLKVNSHQ</sequence>
<evidence type="ECO:0000313" key="3">
    <source>
        <dbReference type="Proteomes" id="UP000032180"/>
    </source>
</evidence>
<organism evidence="2 3">
    <name type="scientific">Leersia perrieri</name>
    <dbReference type="NCBI Taxonomy" id="77586"/>
    <lineage>
        <taxon>Eukaryota</taxon>
        <taxon>Viridiplantae</taxon>
        <taxon>Streptophyta</taxon>
        <taxon>Embryophyta</taxon>
        <taxon>Tracheophyta</taxon>
        <taxon>Spermatophyta</taxon>
        <taxon>Magnoliopsida</taxon>
        <taxon>Liliopsida</taxon>
        <taxon>Poales</taxon>
        <taxon>Poaceae</taxon>
        <taxon>BOP clade</taxon>
        <taxon>Oryzoideae</taxon>
        <taxon>Oryzeae</taxon>
        <taxon>Oryzinae</taxon>
        <taxon>Leersia</taxon>
    </lineage>
</organism>
<name>A0A0D9XG80_9ORYZ</name>
<evidence type="ECO:0000313" key="2">
    <source>
        <dbReference type="EnsemblPlants" id="LPERR09G14060.1"/>
    </source>
</evidence>
<feature type="region of interest" description="Disordered" evidence="1">
    <location>
        <begin position="1"/>
        <end position="23"/>
    </location>
</feature>
<evidence type="ECO:0000256" key="1">
    <source>
        <dbReference type="SAM" id="MobiDB-lite"/>
    </source>
</evidence>
<dbReference type="AlphaFoldDB" id="A0A0D9XG80"/>
<reference evidence="2" key="3">
    <citation type="submission" date="2015-04" db="UniProtKB">
        <authorList>
            <consortium name="EnsemblPlants"/>
        </authorList>
    </citation>
    <scope>IDENTIFICATION</scope>
</reference>
<protein>
    <submittedName>
        <fullName evidence="2">Uncharacterized protein</fullName>
    </submittedName>
</protein>
<reference evidence="3" key="2">
    <citation type="submission" date="2013-12" db="EMBL/GenBank/DDBJ databases">
        <authorList>
            <person name="Yu Y."/>
            <person name="Lee S."/>
            <person name="de Baynast K."/>
            <person name="Wissotski M."/>
            <person name="Liu L."/>
            <person name="Talag J."/>
            <person name="Goicoechea J."/>
            <person name="Angelova A."/>
            <person name="Jetty R."/>
            <person name="Kudrna D."/>
            <person name="Golser W."/>
            <person name="Rivera L."/>
            <person name="Zhang J."/>
            <person name="Wing R."/>
        </authorList>
    </citation>
    <scope>NUCLEOTIDE SEQUENCE</scope>
</reference>
<accession>A0A0D9XG80</accession>
<reference evidence="2 3" key="1">
    <citation type="submission" date="2012-08" db="EMBL/GenBank/DDBJ databases">
        <title>Oryza genome evolution.</title>
        <authorList>
            <person name="Wing R.A."/>
        </authorList>
    </citation>
    <scope>NUCLEOTIDE SEQUENCE</scope>
</reference>
<dbReference type="Proteomes" id="UP000032180">
    <property type="component" value="Chromosome 9"/>
</dbReference>
<dbReference type="EnsemblPlants" id="LPERR09G14060.1">
    <property type="protein sequence ID" value="LPERR09G14060.1"/>
    <property type="gene ID" value="LPERR09G14060"/>
</dbReference>
<keyword evidence="3" id="KW-1185">Reference proteome</keyword>
<dbReference type="Gramene" id="LPERR09G14060.1">
    <property type="protein sequence ID" value="LPERR09G14060.1"/>
    <property type="gene ID" value="LPERR09G14060"/>
</dbReference>
<proteinExistence type="predicted"/>
<dbReference type="HOGENOM" id="CLU_2545940_0_0_1"/>
<feature type="compositionally biased region" description="Polar residues" evidence="1">
    <location>
        <begin position="11"/>
        <end position="23"/>
    </location>
</feature>